<keyword evidence="1" id="KW-1133">Transmembrane helix</keyword>
<reference evidence="2" key="1">
    <citation type="submission" date="2019-03" db="EMBL/GenBank/DDBJ databases">
        <title>Lake Tanganyika Metagenome-Assembled Genomes (MAGs).</title>
        <authorList>
            <person name="Tran P."/>
        </authorList>
    </citation>
    <scope>NUCLEOTIDE SEQUENCE</scope>
    <source>
        <strain evidence="2">K_DeepCast_65m_m2_066</strain>
    </source>
</reference>
<sequence>MTRLFYGIAANTLVASLLNTWVWFAITLWVYLETSSVIATSVLAGLFTVTAALAGCYLGALVDRYPKKRLMLASSLASG</sequence>
<feature type="transmembrane region" description="Helical" evidence="1">
    <location>
        <begin position="38"/>
        <end position="62"/>
    </location>
</feature>
<dbReference type="AlphaFoldDB" id="A0A937W3H6"/>
<accession>A0A937W3H6</accession>
<protein>
    <submittedName>
        <fullName evidence="2">MFS transporter</fullName>
    </submittedName>
</protein>
<name>A0A937W3H6_UNCTE</name>
<dbReference type="InterPro" id="IPR036259">
    <property type="entry name" value="MFS_trans_sf"/>
</dbReference>
<feature type="transmembrane region" description="Helical" evidence="1">
    <location>
        <begin position="12"/>
        <end position="32"/>
    </location>
</feature>
<evidence type="ECO:0000313" key="2">
    <source>
        <dbReference type="EMBL" id="MBM3225080.1"/>
    </source>
</evidence>
<dbReference type="SUPFAM" id="SSF103473">
    <property type="entry name" value="MFS general substrate transporter"/>
    <property type="match status" value="1"/>
</dbReference>
<keyword evidence="1" id="KW-0472">Membrane</keyword>
<keyword evidence="1" id="KW-0812">Transmembrane</keyword>
<evidence type="ECO:0000313" key="3">
    <source>
        <dbReference type="Proteomes" id="UP000712673"/>
    </source>
</evidence>
<comment type="caution">
    <text evidence="2">The sequence shown here is derived from an EMBL/GenBank/DDBJ whole genome shotgun (WGS) entry which is preliminary data.</text>
</comment>
<organism evidence="2 3">
    <name type="scientific">Tectimicrobiota bacterium</name>
    <dbReference type="NCBI Taxonomy" id="2528274"/>
    <lineage>
        <taxon>Bacteria</taxon>
        <taxon>Pseudomonadati</taxon>
        <taxon>Nitrospinota/Tectimicrobiota group</taxon>
        <taxon>Candidatus Tectimicrobiota</taxon>
    </lineage>
</organism>
<evidence type="ECO:0000256" key="1">
    <source>
        <dbReference type="SAM" id="Phobius"/>
    </source>
</evidence>
<proteinExistence type="predicted"/>
<dbReference type="EMBL" id="VGLS01000475">
    <property type="protein sequence ID" value="MBM3225080.1"/>
    <property type="molecule type" value="Genomic_DNA"/>
</dbReference>
<gene>
    <name evidence="2" type="ORF">FJZ47_14940</name>
</gene>
<feature type="non-terminal residue" evidence="2">
    <location>
        <position position="79"/>
    </location>
</feature>
<dbReference type="Proteomes" id="UP000712673">
    <property type="component" value="Unassembled WGS sequence"/>
</dbReference>